<gene>
    <name evidence="1" type="ORF">HWN40_12425</name>
</gene>
<evidence type="ECO:0000313" key="1">
    <source>
        <dbReference type="EMBL" id="QLC50974.1"/>
    </source>
</evidence>
<dbReference type="RefSeq" id="WP_176966029.1">
    <property type="nucleotide sequence ID" value="NZ_CP058215.1"/>
</dbReference>
<sequence>MNNKDEATFNEFKEVFNRYLDPEDLSDQEFLLRNNMIQFIKNACIKSLLVY</sequence>
<dbReference type="Proteomes" id="UP000509594">
    <property type="component" value="Chromosome"/>
</dbReference>
<evidence type="ECO:0000313" key="2">
    <source>
        <dbReference type="Proteomes" id="UP000509594"/>
    </source>
</evidence>
<keyword evidence="2" id="KW-1185">Reference proteome</keyword>
<dbReference type="GeneID" id="55822494"/>
<proteinExistence type="predicted"/>
<dbReference type="OrthoDB" id="123765at2157"/>
<dbReference type="KEGG" id="mzi:HWN40_12425"/>
<dbReference type="AlphaFoldDB" id="A0A7D5EGM1"/>
<dbReference type="EMBL" id="CP058215">
    <property type="protein sequence ID" value="QLC50974.1"/>
    <property type="molecule type" value="Genomic_DNA"/>
</dbReference>
<organism evidence="1 2">
    <name type="scientific">Methanolobus zinderi</name>
    <dbReference type="NCBI Taxonomy" id="536044"/>
    <lineage>
        <taxon>Archaea</taxon>
        <taxon>Methanobacteriati</taxon>
        <taxon>Methanobacteriota</taxon>
        <taxon>Stenosarchaea group</taxon>
        <taxon>Methanomicrobia</taxon>
        <taxon>Methanosarcinales</taxon>
        <taxon>Methanosarcinaceae</taxon>
        <taxon>Methanolobus</taxon>
    </lineage>
</organism>
<name>A0A7D5EGM1_9EURY</name>
<reference evidence="1 2" key="1">
    <citation type="submission" date="2020-06" db="EMBL/GenBank/DDBJ databases">
        <title>Methanolobus halotolerans sp. nov., isolated from a saline lake Tus in Siberia.</title>
        <authorList>
            <person name="Shen Y."/>
            <person name="Chen S.-C."/>
            <person name="Lai M.-C."/>
            <person name="Huang H.-H."/>
            <person name="Chiu H.-H."/>
            <person name="Tang S.-L."/>
            <person name="Rogozin D.Y."/>
            <person name="Degermendzhy A.G."/>
        </authorList>
    </citation>
    <scope>NUCLEOTIDE SEQUENCE [LARGE SCALE GENOMIC DNA]</scope>
    <source>
        <strain evidence="1 2">DSM 21339</strain>
    </source>
</reference>
<protein>
    <submittedName>
        <fullName evidence="1">Uncharacterized protein</fullName>
    </submittedName>
</protein>
<accession>A0A7D5EGM1</accession>